<keyword evidence="2" id="KW-0040">ANK repeat</keyword>
<dbReference type="PANTHER" id="PTHR24198">
    <property type="entry name" value="ANKYRIN REPEAT AND PROTEIN KINASE DOMAIN-CONTAINING PROTEIN"/>
    <property type="match status" value="1"/>
</dbReference>
<dbReference type="SUPFAM" id="SSF48403">
    <property type="entry name" value="Ankyrin repeat"/>
    <property type="match status" value="1"/>
</dbReference>
<feature type="region of interest" description="Disordered" evidence="3">
    <location>
        <begin position="1"/>
        <end position="28"/>
    </location>
</feature>
<evidence type="ECO:0000313" key="5">
    <source>
        <dbReference type="Proteomes" id="UP001153069"/>
    </source>
</evidence>
<comment type="caution">
    <text evidence="4">The sequence shown here is derived from an EMBL/GenBank/DDBJ whole genome shotgun (WGS) entry which is preliminary data.</text>
</comment>
<evidence type="ECO:0000313" key="4">
    <source>
        <dbReference type="EMBL" id="CAB9511149.1"/>
    </source>
</evidence>
<proteinExistence type="predicted"/>
<accession>A0A9N8DZ97</accession>
<organism evidence="4 5">
    <name type="scientific">Seminavis robusta</name>
    <dbReference type="NCBI Taxonomy" id="568900"/>
    <lineage>
        <taxon>Eukaryota</taxon>
        <taxon>Sar</taxon>
        <taxon>Stramenopiles</taxon>
        <taxon>Ochrophyta</taxon>
        <taxon>Bacillariophyta</taxon>
        <taxon>Bacillariophyceae</taxon>
        <taxon>Bacillariophycidae</taxon>
        <taxon>Naviculales</taxon>
        <taxon>Naviculaceae</taxon>
        <taxon>Seminavis</taxon>
    </lineage>
</organism>
<evidence type="ECO:0000256" key="1">
    <source>
        <dbReference type="ARBA" id="ARBA00022737"/>
    </source>
</evidence>
<sequence>MKPCSLLPPSSGKKRGRPIHGPTPTSTTAGAAAQLAVAADVADIGSLIKIDEKINNPVDFLKSLFSLSDTTKKWMEKKQRKNPVGFGRPSEDAVEAYDLIVVRAIRERNVDKLRAMLEEGRKFDASNRFGESLIHMACRRGDLGVIQFLIDEANVRLDVADDFGRTPLHDACWTSKPNLDVVGLLLKKIPPSMLLMEDVRGHTPFCYARKEHRPTWVAFLRDNAHHILQRVSIVQAIELLD</sequence>
<dbReference type="InterPro" id="IPR002110">
    <property type="entry name" value="Ankyrin_rpt"/>
</dbReference>
<name>A0A9N8DZ97_9STRA</name>
<protein>
    <submittedName>
        <fullName evidence="4">ANK</fullName>
    </submittedName>
</protein>
<dbReference type="SMART" id="SM00248">
    <property type="entry name" value="ANK"/>
    <property type="match status" value="3"/>
</dbReference>
<dbReference type="AlphaFoldDB" id="A0A9N8DZ97"/>
<dbReference type="Pfam" id="PF12796">
    <property type="entry name" value="Ank_2"/>
    <property type="match status" value="1"/>
</dbReference>
<dbReference type="InterPro" id="IPR036770">
    <property type="entry name" value="Ankyrin_rpt-contain_sf"/>
</dbReference>
<gene>
    <name evidence="4" type="ORF">SEMRO_470_G149570.1</name>
</gene>
<dbReference type="PANTHER" id="PTHR24198:SF165">
    <property type="entry name" value="ANKYRIN REPEAT-CONTAINING PROTEIN-RELATED"/>
    <property type="match status" value="1"/>
</dbReference>
<reference evidence="4" key="1">
    <citation type="submission" date="2020-06" db="EMBL/GenBank/DDBJ databases">
        <authorList>
            <consortium name="Plant Systems Biology data submission"/>
        </authorList>
    </citation>
    <scope>NUCLEOTIDE SEQUENCE</scope>
    <source>
        <strain evidence="4">D6</strain>
    </source>
</reference>
<evidence type="ECO:0000256" key="2">
    <source>
        <dbReference type="ARBA" id="ARBA00023043"/>
    </source>
</evidence>
<keyword evidence="5" id="KW-1185">Reference proteome</keyword>
<dbReference type="EMBL" id="CAICTM010000469">
    <property type="protein sequence ID" value="CAB9511149.1"/>
    <property type="molecule type" value="Genomic_DNA"/>
</dbReference>
<dbReference type="Proteomes" id="UP001153069">
    <property type="component" value="Unassembled WGS sequence"/>
</dbReference>
<dbReference type="Gene3D" id="1.25.40.20">
    <property type="entry name" value="Ankyrin repeat-containing domain"/>
    <property type="match status" value="1"/>
</dbReference>
<dbReference type="OrthoDB" id="204260at2759"/>
<keyword evidence="1" id="KW-0677">Repeat</keyword>
<evidence type="ECO:0000256" key="3">
    <source>
        <dbReference type="SAM" id="MobiDB-lite"/>
    </source>
</evidence>